<dbReference type="Proteomes" id="UP000075230">
    <property type="component" value="Unassembled WGS sequence"/>
</dbReference>
<protein>
    <submittedName>
        <fullName evidence="1">Phytanoyl-CoA dioxygenase family protein</fullName>
    </submittedName>
</protein>
<evidence type="ECO:0000313" key="2">
    <source>
        <dbReference type="Proteomes" id="UP000075230"/>
    </source>
</evidence>
<gene>
    <name evidence="1" type="ORF">RIB2604_01400460</name>
</gene>
<proteinExistence type="predicted"/>
<sequence length="265" mass="30371">MALSSRVSRLFPLLPGNATAHSSAQTQRAPSLIAHSPTYTKTQVMNPLFHQVCDHFLTSRRWYWWGDEKKMSLSKPYVHSCTAMRIGPGAKAQPLHRDDYINHRYHTEIGHWDDVRDMERESAVGLFVAGCRVTRENGGTQFIPRSHLWGTERNTPPKVEQCIFADMEKGDGFIMLASAFHGGGSNITEDEYRLMFATFVVRGYLRQEENQFLAVPADVARTYDRETLEFMGYAMSEPACGYVDQMDPIYHLCPELKENERPRDF</sequence>
<dbReference type="GO" id="GO:0051213">
    <property type="term" value="F:dioxygenase activity"/>
    <property type="evidence" value="ECO:0007669"/>
    <property type="project" value="UniProtKB-KW"/>
</dbReference>
<dbReference type="Pfam" id="PF05721">
    <property type="entry name" value="PhyH"/>
    <property type="match status" value="1"/>
</dbReference>
<dbReference type="VEuPathDB" id="FungiDB:ASPFODRAFT_76233"/>
<reference evidence="1 2" key="1">
    <citation type="journal article" date="2016" name="DNA Res.">
        <title>Genome sequence of Aspergillus luchuensis NBRC 4314.</title>
        <authorList>
            <person name="Yamada O."/>
            <person name="Machida M."/>
            <person name="Hosoyama A."/>
            <person name="Goto M."/>
            <person name="Takahashi T."/>
            <person name="Futagami T."/>
            <person name="Yamagata Y."/>
            <person name="Takeuchi M."/>
            <person name="Kobayashi T."/>
            <person name="Koike H."/>
            <person name="Abe K."/>
            <person name="Asai K."/>
            <person name="Arita M."/>
            <person name="Fujita N."/>
            <person name="Fukuda K."/>
            <person name="Higa K."/>
            <person name="Horikawa H."/>
            <person name="Ishikawa T."/>
            <person name="Jinno K."/>
            <person name="Kato Y."/>
            <person name="Kirimura K."/>
            <person name="Mizutani O."/>
            <person name="Nakasone K."/>
            <person name="Sano M."/>
            <person name="Shiraishi Y."/>
            <person name="Tsukahara M."/>
            <person name="Gomi K."/>
        </authorList>
    </citation>
    <scope>NUCLEOTIDE SEQUENCE [LARGE SCALE GENOMIC DNA]</scope>
    <source>
        <strain evidence="1 2">RIB 2604</strain>
    </source>
</reference>
<accession>A0A146F7F3</accession>
<dbReference type="InterPro" id="IPR008775">
    <property type="entry name" value="Phytyl_CoA_dOase-like"/>
</dbReference>
<keyword evidence="1" id="KW-0560">Oxidoreductase</keyword>
<name>A0A146F7F3_ASPKA</name>
<dbReference type="SUPFAM" id="SSF51197">
    <property type="entry name" value="Clavaminate synthase-like"/>
    <property type="match status" value="1"/>
</dbReference>
<comment type="caution">
    <text evidence="1">The sequence shown here is derived from an EMBL/GenBank/DDBJ whole genome shotgun (WGS) entry which is preliminary data.</text>
</comment>
<dbReference type="Gene3D" id="2.60.120.620">
    <property type="entry name" value="q2cbj1_9rhob like domain"/>
    <property type="match status" value="1"/>
</dbReference>
<keyword evidence="1" id="KW-0223">Dioxygenase</keyword>
<reference evidence="2" key="2">
    <citation type="submission" date="2016-02" db="EMBL/GenBank/DDBJ databases">
        <title>Genome sequencing of Aspergillus luchuensis NBRC 4314.</title>
        <authorList>
            <person name="Yamada O."/>
        </authorList>
    </citation>
    <scope>NUCLEOTIDE SEQUENCE [LARGE SCALE GENOMIC DNA]</scope>
    <source>
        <strain evidence="2">RIB 2604</strain>
    </source>
</reference>
<organism evidence="1 2">
    <name type="scientific">Aspergillus kawachii</name>
    <name type="common">White koji mold</name>
    <name type="synonym">Aspergillus awamori var. kawachi</name>
    <dbReference type="NCBI Taxonomy" id="1069201"/>
    <lineage>
        <taxon>Eukaryota</taxon>
        <taxon>Fungi</taxon>
        <taxon>Dikarya</taxon>
        <taxon>Ascomycota</taxon>
        <taxon>Pezizomycotina</taxon>
        <taxon>Eurotiomycetes</taxon>
        <taxon>Eurotiomycetidae</taxon>
        <taxon>Eurotiales</taxon>
        <taxon>Aspergillaceae</taxon>
        <taxon>Aspergillus</taxon>
        <taxon>Aspergillus subgen. Circumdati</taxon>
    </lineage>
</organism>
<dbReference type="AlphaFoldDB" id="A0A146F7F3"/>
<evidence type="ECO:0000313" key="1">
    <source>
        <dbReference type="EMBL" id="GAT21955.1"/>
    </source>
</evidence>
<dbReference type="EMBL" id="BCWF01000014">
    <property type="protein sequence ID" value="GAT21955.1"/>
    <property type="molecule type" value="Genomic_DNA"/>
</dbReference>